<dbReference type="InterPro" id="IPR012340">
    <property type="entry name" value="NA-bd_OB-fold"/>
</dbReference>
<dbReference type="SMART" id="SM00955">
    <property type="entry name" value="RNB"/>
    <property type="match status" value="1"/>
</dbReference>
<dbReference type="PROSITE" id="PS01175">
    <property type="entry name" value="RIBONUCLEASE_II"/>
    <property type="match status" value="1"/>
</dbReference>
<dbReference type="InterPro" id="IPR001900">
    <property type="entry name" value="RNase_II/R"/>
</dbReference>
<dbReference type="GO" id="GO:0006402">
    <property type="term" value="P:mRNA catabolic process"/>
    <property type="evidence" value="ECO:0007669"/>
    <property type="project" value="TreeGrafter"/>
</dbReference>
<dbReference type="InterPro" id="IPR054561">
    <property type="entry name" value="RNR_OB1_N"/>
</dbReference>
<reference evidence="2" key="1">
    <citation type="submission" date="2018-10" db="EMBL/GenBank/DDBJ databases">
        <authorList>
            <person name="Aoki K."/>
        </authorList>
    </citation>
    <scope>NUCLEOTIDE SEQUENCE</scope>
</reference>
<proteinExistence type="predicted"/>
<dbReference type="InterPro" id="IPR057293">
    <property type="entry name" value="RNR_OB2"/>
</dbReference>
<dbReference type="GO" id="GO:0003723">
    <property type="term" value="F:RNA binding"/>
    <property type="evidence" value="ECO:0007669"/>
    <property type="project" value="InterPro"/>
</dbReference>
<dbReference type="GO" id="GO:0005829">
    <property type="term" value="C:cytosol"/>
    <property type="evidence" value="ECO:0007669"/>
    <property type="project" value="TreeGrafter"/>
</dbReference>
<gene>
    <name evidence="2" type="ORF">MNB_ARC-1_1202</name>
</gene>
<dbReference type="Pfam" id="PF00773">
    <property type="entry name" value="RNB"/>
    <property type="match status" value="1"/>
</dbReference>
<feature type="domain" description="RNB" evidence="1">
    <location>
        <begin position="183"/>
        <end position="497"/>
    </location>
</feature>
<dbReference type="GO" id="GO:0004540">
    <property type="term" value="F:RNA nuclease activity"/>
    <property type="evidence" value="ECO:0007669"/>
    <property type="project" value="InterPro"/>
</dbReference>
<dbReference type="InterPro" id="IPR050180">
    <property type="entry name" value="RNR_Ribonuclease"/>
</dbReference>
<dbReference type="Pfam" id="PF22896">
    <property type="entry name" value="OB_RNR_1st"/>
    <property type="match status" value="1"/>
</dbReference>
<evidence type="ECO:0000313" key="2">
    <source>
        <dbReference type="EMBL" id="VAY88314.1"/>
    </source>
</evidence>
<accession>A0A3B1DUC1</accession>
<sequence>MDQAIYKKLIQNDSTLLKNNIIKITDNKYILNNKYKIGVVTLKKDIAQFVNNSMQKILIDLDKLNGAYTNDMVLVQIIFHPRGRIKAKVIKVIERNNNKILCFVDNQNIYTVKDNIKLNTKESLSNYIDGDILVINQNKIINSLGNINNPKLDEIISLYLKDQEYRSQEYKTNINDEFKITKRVDLTHLPFCTIDPMSAKDHDDALYYDKYEHILYVAIADVSAFIQEGSQLDIEARRRAFSIYLPNKVLPMIPFSLSAQLCSLIPDVKRFSFVAKIHLDIKNLTVLNSEFFEATIVSKNKYSYEEIDNVLEDQNNGYDDILKLYSITKKFRKKRLADGFDFRTQELRLKLNKDQSLTHTVVETSSPSHKLVEECMLLANCQSAKKLNDLGIFRVHDEPSAKSIEKLIEDIAMLGIKAKIKSDIHKTIQAIQSQANQVGLENEVDELIIQSQQQARYGSKSLGHFGLGFKDYSHFTSPIRRYADLVLHRILKTRQIPKDIDDICLYISDKEREIATLVWDLEDRKYARWANENIGIVVEAIVVDTVNSIAKLTSHMNGVRVICEKYDGEKLFSKIKLKIKSSNIISKEIKGIIL</sequence>
<organism evidence="2">
    <name type="scientific">hydrothermal vent metagenome</name>
    <dbReference type="NCBI Taxonomy" id="652676"/>
    <lineage>
        <taxon>unclassified sequences</taxon>
        <taxon>metagenomes</taxon>
        <taxon>ecological metagenomes</taxon>
    </lineage>
</organism>
<dbReference type="InterPro" id="IPR022966">
    <property type="entry name" value="RNase_II/R_CS"/>
</dbReference>
<dbReference type="EMBL" id="UOYO01000048">
    <property type="protein sequence ID" value="VAY88314.1"/>
    <property type="molecule type" value="Genomic_DNA"/>
</dbReference>
<protein>
    <submittedName>
        <fullName evidence="2">3'-to-5' exoribonuclease RNase R</fullName>
    </submittedName>
</protein>
<name>A0A3B1DUC1_9ZZZZ</name>
<dbReference type="PANTHER" id="PTHR23355:SF9">
    <property type="entry name" value="DIS3-LIKE EXONUCLEASE 2"/>
    <property type="match status" value="1"/>
</dbReference>
<dbReference type="Pfam" id="PF24190">
    <property type="entry name" value="OB_RNR_2nd"/>
    <property type="match status" value="1"/>
</dbReference>
<dbReference type="PANTHER" id="PTHR23355">
    <property type="entry name" value="RIBONUCLEASE"/>
    <property type="match status" value="1"/>
</dbReference>
<dbReference type="SUPFAM" id="SSF50249">
    <property type="entry name" value="Nucleic acid-binding proteins"/>
    <property type="match status" value="1"/>
</dbReference>
<dbReference type="AlphaFoldDB" id="A0A3B1DUC1"/>
<evidence type="ECO:0000259" key="1">
    <source>
        <dbReference type="SMART" id="SM00955"/>
    </source>
</evidence>